<dbReference type="SMART" id="SM00327">
    <property type="entry name" value="VWA"/>
    <property type="match status" value="1"/>
</dbReference>
<protein>
    <submittedName>
        <fullName evidence="3">VWA domain-containing protein</fullName>
    </submittedName>
</protein>
<dbReference type="InterPro" id="IPR002035">
    <property type="entry name" value="VWF_A"/>
</dbReference>
<accession>A0A5N8WDG5</accession>
<dbReference type="OrthoDB" id="5621159at2"/>
<feature type="domain" description="VWFA" evidence="2">
    <location>
        <begin position="383"/>
        <end position="580"/>
    </location>
</feature>
<organism evidence="3 4">
    <name type="scientific">Streptomyces phyllanthi</name>
    <dbReference type="NCBI Taxonomy" id="1803180"/>
    <lineage>
        <taxon>Bacteria</taxon>
        <taxon>Bacillati</taxon>
        <taxon>Actinomycetota</taxon>
        <taxon>Actinomycetes</taxon>
        <taxon>Kitasatosporales</taxon>
        <taxon>Streptomycetaceae</taxon>
        <taxon>Streptomyces</taxon>
    </lineage>
</organism>
<dbReference type="Pfam" id="PF13531">
    <property type="entry name" value="SBP_bac_11"/>
    <property type="match status" value="1"/>
</dbReference>
<dbReference type="PROSITE" id="PS50234">
    <property type="entry name" value="VWFA"/>
    <property type="match status" value="1"/>
</dbReference>
<reference evidence="3 4" key="1">
    <citation type="submission" date="2019-07" db="EMBL/GenBank/DDBJ databases">
        <title>New species of Amycolatopsis and Streptomyces.</title>
        <authorList>
            <person name="Duangmal K."/>
            <person name="Teo W.F.A."/>
            <person name="Lipun K."/>
        </authorList>
    </citation>
    <scope>NUCLEOTIDE SEQUENCE [LARGE SCALE GENOMIC DNA]</scope>
    <source>
        <strain evidence="3 4">TISTR 2346</strain>
    </source>
</reference>
<evidence type="ECO:0000259" key="2">
    <source>
        <dbReference type="PROSITE" id="PS50234"/>
    </source>
</evidence>
<dbReference type="SUPFAM" id="SSF53850">
    <property type="entry name" value="Periplasmic binding protein-like II"/>
    <property type="match status" value="1"/>
</dbReference>
<gene>
    <name evidence="3" type="ORF">FNH04_36365</name>
</gene>
<proteinExistence type="predicted"/>
<dbReference type="Gene3D" id="3.40.50.410">
    <property type="entry name" value="von Willebrand factor, type A domain"/>
    <property type="match status" value="1"/>
</dbReference>
<dbReference type="Pfam" id="PF00092">
    <property type="entry name" value="VWA"/>
    <property type="match status" value="1"/>
</dbReference>
<feature type="region of interest" description="Disordered" evidence="1">
    <location>
        <begin position="1"/>
        <end position="21"/>
    </location>
</feature>
<dbReference type="AlphaFoldDB" id="A0A5N8WDG5"/>
<evidence type="ECO:0000313" key="4">
    <source>
        <dbReference type="Proteomes" id="UP000326979"/>
    </source>
</evidence>
<evidence type="ECO:0000256" key="1">
    <source>
        <dbReference type="SAM" id="MobiDB-lite"/>
    </source>
</evidence>
<dbReference type="SUPFAM" id="SSF53300">
    <property type="entry name" value="vWA-like"/>
    <property type="match status" value="1"/>
</dbReference>
<dbReference type="EMBL" id="VJZE01000416">
    <property type="protein sequence ID" value="MPY45182.1"/>
    <property type="molecule type" value="Genomic_DNA"/>
</dbReference>
<comment type="caution">
    <text evidence="3">The sequence shown here is derived from an EMBL/GenBank/DDBJ whole genome shotgun (WGS) entry which is preliminary data.</text>
</comment>
<dbReference type="Proteomes" id="UP000326979">
    <property type="component" value="Unassembled WGS sequence"/>
</dbReference>
<sequence length="588" mass="62170">MGRHSLPDPRKTGVTDPRARARRRTLAATTALALTVAAGAVAVVHGGLLAAGSSCRDKAVRLSLAASPDIAPALEAAADRARKDGTTSDGRCLDVRVTARDSYRVASELRSGAKPDAQVWVPDSDVWVQRVTSDAAATPLSRAGSVASSPVGVAVIPSVAKSLGWPDRTYTWDELAGAALKDDRPRLGAADPSRSATGLLALTRLTSATAGTKKGAIQAVTTSKRLSRHTVESDSRILDTIPPDMSGTGRRDDSTNNQALILSEQHAYAYNALSHGGDRLRLFYPKDGSPRLDYPFVLVDESQLSTDTSRAALRFMITLNSEEGRGLLAERGFRTQGAAAKALVRQAGGRAPQPYADDPPEPASTRAVQETLGIWTVTVQSARLTAVVDVSASMTEPVPGAGGSRMDVTRASLFQSLATFEPDDEYGVWQFSTKLDGGRDYAVVAPTRRLGDRVGAGTHRDRLTAAFNDLRPVPGGATGLYDTTLAAYREAVTSYVEGRFNGIVVLTDGVNEDPDSISRSTLVSELRKARDPDRPVGLIMIAVGPEADKDELEEIALSVGGSGHRMTDPSQVHAVILSAIVQAGSFPD</sequence>
<keyword evidence="4" id="KW-1185">Reference proteome</keyword>
<evidence type="ECO:0000313" key="3">
    <source>
        <dbReference type="EMBL" id="MPY45182.1"/>
    </source>
</evidence>
<dbReference type="InterPro" id="IPR036465">
    <property type="entry name" value="vWFA_dom_sf"/>
</dbReference>
<feature type="compositionally biased region" description="Basic and acidic residues" evidence="1">
    <location>
        <begin position="1"/>
        <end position="19"/>
    </location>
</feature>
<dbReference type="RefSeq" id="WP_152790103.1">
    <property type="nucleotide sequence ID" value="NZ_BAABEQ010000059.1"/>
</dbReference>
<name>A0A5N8WDG5_9ACTN</name>